<evidence type="ECO:0000256" key="1">
    <source>
        <dbReference type="SAM" id="MobiDB-lite"/>
    </source>
</evidence>
<protein>
    <submittedName>
        <fullName evidence="2">Uncharacterized protein</fullName>
    </submittedName>
</protein>
<dbReference type="EMBL" id="JARBHB010000002">
    <property type="protein sequence ID" value="KAJ8893138.1"/>
    <property type="molecule type" value="Genomic_DNA"/>
</dbReference>
<feature type="region of interest" description="Disordered" evidence="1">
    <location>
        <begin position="71"/>
        <end position="95"/>
    </location>
</feature>
<comment type="caution">
    <text evidence="2">The sequence shown here is derived from an EMBL/GenBank/DDBJ whole genome shotgun (WGS) entry which is preliminary data.</text>
</comment>
<reference evidence="2 3" key="1">
    <citation type="submission" date="2023-02" db="EMBL/GenBank/DDBJ databases">
        <title>LHISI_Scaffold_Assembly.</title>
        <authorList>
            <person name="Stuart O.P."/>
            <person name="Cleave R."/>
            <person name="Magrath M.J.L."/>
            <person name="Mikheyev A.S."/>
        </authorList>
    </citation>
    <scope>NUCLEOTIDE SEQUENCE [LARGE SCALE GENOMIC DNA]</scope>
    <source>
        <strain evidence="2">Daus_M_001</strain>
        <tissue evidence="2">Leg muscle</tissue>
    </source>
</reference>
<feature type="compositionally biased region" description="Polar residues" evidence="1">
    <location>
        <begin position="423"/>
        <end position="434"/>
    </location>
</feature>
<sequence length="688" mass="76798">MSIVPFLTPVSNTFAHTHHTTDPNRRDGAINFNIYLKDVKLLSYPPHSPSGNTKAPLPFFKRPPFRFPSISKRNHPINNRLIKPTSRGWKNNRSDTTQYKSALTAADRNPSYRSELRVVAHQDSRELETAISDSEAEERGGSASRYIEDYLDQDLMILNDFENPKSKQVTRDLLAANPVVSWAAQVEVNAEDVDREIPLMGNIDSTLMLLDVDYLTYKLAETVYLSQQPLAVVVERIACSPPTNAHRIQYQTGSLPTFRMWESGRTMSLVGGCSRGYPVSPPLHSGAPPYLPQSPSSALKTSLLRAAQISSLTFSLVNKYSSWSRANLRCAVGYVPTFGVGVPAGICSCSRYVLLSSARIYTPATIYDVHEQRHPPFPQRSDGRQRPSLEMRFPSTAPDPHHTTTVNIDLGALTRHTMKMNSENEGLPLTSTTMELRPASPLTDGEDDHEESIDENEHEDDNSGEDDVGDFLDALTYPSNTFAATSDMKTVEDVENIGYLFPEDPNKLARHHNERHAAVADPTLSANSYPPVHISIGPLPAQDSGPESAGRNLLDSFYWPDYGPYFSCRLGRNPFGIFLVAVQCIFDAVGKLSAASPRVHRAASGIRQRASIGWSEFVDVREPHREPRHEPRKLLQKQDTSQIANVRYRKTFLKHVALQFTEQRRGLSSSTSVKCGIASQTCRPRYHR</sequence>
<feature type="region of interest" description="Disordered" evidence="1">
    <location>
        <begin position="372"/>
        <end position="405"/>
    </location>
</feature>
<evidence type="ECO:0000313" key="3">
    <source>
        <dbReference type="Proteomes" id="UP001159363"/>
    </source>
</evidence>
<gene>
    <name evidence="2" type="ORF">PR048_005721</name>
</gene>
<keyword evidence="3" id="KW-1185">Reference proteome</keyword>
<proteinExistence type="predicted"/>
<feature type="compositionally biased region" description="Acidic residues" evidence="1">
    <location>
        <begin position="444"/>
        <end position="470"/>
    </location>
</feature>
<organism evidence="2 3">
    <name type="scientific">Dryococelus australis</name>
    <dbReference type="NCBI Taxonomy" id="614101"/>
    <lineage>
        <taxon>Eukaryota</taxon>
        <taxon>Metazoa</taxon>
        <taxon>Ecdysozoa</taxon>
        <taxon>Arthropoda</taxon>
        <taxon>Hexapoda</taxon>
        <taxon>Insecta</taxon>
        <taxon>Pterygota</taxon>
        <taxon>Neoptera</taxon>
        <taxon>Polyneoptera</taxon>
        <taxon>Phasmatodea</taxon>
        <taxon>Verophasmatodea</taxon>
        <taxon>Anareolatae</taxon>
        <taxon>Phasmatidae</taxon>
        <taxon>Eurycanthinae</taxon>
        <taxon>Dryococelus</taxon>
    </lineage>
</organism>
<accession>A0ABQ9IB51</accession>
<dbReference type="Proteomes" id="UP001159363">
    <property type="component" value="Chromosome 2"/>
</dbReference>
<name>A0ABQ9IB51_9NEOP</name>
<feature type="region of interest" description="Disordered" evidence="1">
    <location>
        <begin position="423"/>
        <end position="473"/>
    </location>
</feature>
<evidence type="ECO:0000313" key="2">
    <source>
        <dbReference type="EMBL" id="KAJ8893138.1"/>
    </source>
</evidence>